<gene>
    <name evidence="1" type="ORF">SXIM_13250</name>
</gene>
<dbReference type="Pfam" id="PF18977">
    <property type="entry name" value="DUF5713"/>
    <property type="match status" value="1"/>
</dbReference>
<dbReference type="HOGENOM" id="CLU_141672_1_0_11"/>
<sequence length="121" mass="13446">MPATILGGMPITNPQAAERRFLEVLYADDYFPDQVLDRGRAILTRLCERIEAERPADLAALYVLTHAATVEFNALEAEFEAAGSEIETVAREEIGGDIWFVAQAYGFADADVEELIAPREW</sequence>
<accession>A0A0F7FSV3</accession>
<dbReference type="PATRIC" id="fig|408015.6.peg.1357"/>
<dbReference type="Proteomes" id="UP000034034">
    <property type="component" value="Chromosome"/>
</dbReference>
<protein>
    <submittedName>
        <fullName evidence="1">Uncharacterized protein</fullName>
    </submittedName>
</protein>
<dbReference type="EMBL" id="CP009922">
    <property type="protein sequence ID" value="AKG42709.1"/>
    <property type="molecule type" value="Genomic_DNA"/>
</dbReference>
<reference evidence="1" key="1">
    <citation type="submission" date="2019-08" db="EMBL/GenBank/DDBJ databases">
        <title>Complete genome sequence of a mangrove-derived Streptomyces xiamenensis.</title>
        <authorList>
            <person name="Xu J."/>
        </authorList>
    </citation>
    <scope>NUCLEOTIDE SEQUENCE</scope>
    <source>
        <strain evidence="1">318</strain>
    </source>
</reference>
<evidence type="ECO:0000313" key="1">
    <source>
        <dbReference type="EMBL" id="AKG42709.1"/>
    </source>
</evidence>
<dbReference type="KEGG" id="sxi:SXIM_13250"/>
<dbReference type="AlphaFoldDB" id="A0A0F7FSV3"/>
<evidence type="ECO:0000313" key="2">
    <source>
        <dbReference type="Proteomes" id="UP000034034"/>
    </source>
</evidence>
<dbReference type="InterPro" id="IPR043767">
    <property type="entry name" value="DUF5713"/>
</dbReference>
<keyword evidence="2" id="KW-1185">Reference proteome</keyword>
<dbReference type="STRING" id="408015.SXIM_13250"/>
<organism evidence="1 2">
    <name type="scientific">Streptomyces xiamenensis</name>
    <dbReference type="NCBI Taxonomy" id="408015"/>
    <lineage>
        <taxon>Bacteria</taxon>
        <taxon>Bacillati</taxon>
        <taxon>Actinomycetota</taxon>
        <taxon>Actinomycetes</taxon>
        <taxon>Kitasatosporales</taxon>
        <taxon>Streptomycetaceae</taxon>
        <taxon>Streptomyces</taxon>
    </lineage>
</organism>
<name>A0A0F7FSV3_9ACTN</name>
<proteinExistence type="predicted"/>